<dbReference type="Proteomes" id="UP000326757">
    <property type="component" value="Unassembled WGS sequence"/>
</dbReference>
<feature type="region of interest" description="Disordered" evidence="1">
    <location>
        <begin position="278"/>
        <end position="500"/>
    </location>
</feature>
<feature type="compositionally biased region" description="Low complexity" evidence="1">
    <location>
        <begin position="412"/>
        <end position="421"/>
    </location>
</feature>
<feature type="compositionally biased region" description="Basic and acidic residues" evidence="1">
    <location>
        <begin position="317"/>
        <end position="358"/>
    </location>
</feature>
<evidence type="ECO:0000313" key="4">
    <source>
        <dbReference type="Proteomes" id="UP000326757"/>
    </source>
</evidence>
<dbReference type="PANTHER" id="PTHR43433">
    <property type="entry name" value="HYDROLASE, ALPHA/BETA FOLD FAMILY PROTEIN"/>
    <property type="match status" value="1"/>
</dbReference>
<comment type="caution">
    <text evidence="3">The sequence shown here is derived from an EMBL/GenBank/DDBJ whole genome shotgun (WGS) entry which is preliminary data.</text>
</comment>
<feature type="region of interest" description="Disordered" evidence="1">
    <location>
        <begin position="58"/>
        <end position="95"/>
    </location>
</feature>
<evidence type="ECO:0000313" key="3">
    <source>
        <dbReference type="EMBL" id="KAB8291110.1"/>
    </source>
</evidence>
<feature type="compositionally biased region" description="Basic and acidic residues" evidence="1">
    <location>
        <begin position="384"/>
        <end position="394"/>
    </location>
</feature>
<dbReference type="OrthoDB" id="435520at2759"/>
<dbReference type="AlphaFoldDB" id="A0A5N6JSI0"/>
<reference evidence="3 4" key="1">
    <citation type="submission" date="2019-06" db="EMBL/GenBank/DDBJ databases">
        <title>Genome Sequence of the Brown Rot Fungal Pathogen Monilinia laxa.</title>
        <authorList>
            <person name="De Miccolis Angelini R.M."/>
            <person name="Landi L."/>
            <person name="Abate D."/>
            <person name="Pollastro S."/>
            <person name="Romanazzi G."/>
            <person name="Faretra F."/>
        </authorList>
    </citation>
    <scope>NUCLEOTIDE SEQUENCE [LARGE SCALE GENOMIC DNA]</scope>
    <source>
        <strain evidence="3 4">Mlax316</strain>
    </source>
</reference>
<feature type="region of interest" description="Disordered" evidence="1">
    <location>
        <begin position="1"/>
        <end position="36"/>
    </location>
</feature>
<feature type="region of interest" description="Disordered" evidence="1">
    <location>
        <begin position="120"/>
        <end position="236"/>
    </location>
</feature>
<gene>
    <name evidence="3" type="ORF">EYC80_009798</name>
</gene>
<proteinExistence type="predicted"/>
<feature type="compositionally biased region" description="Basic and acidic residues" evidence="1">
    <location>
        <begin position="728"/>
        <end position="742"/>
    </location>
</feature>
<dbReference type="InterPro" id="IPR000073">
    <property type="entry name" value="AB_hydrolase_1"/>
</dbReference>
<dbReference type="InterPro" id="IPR050471">
    <property type="entry name" value="AB_hydrolase"/>
</dbReference>
<accession>A0A5N6JSI0</accession>
<dbReference type="InterPro" id="IPR029058">
    <property type="entry name" value="AB_hydrolase_fold"/>
</dbReference>
<feature type="compositionally biased region" description="Low complexity" evidence="1">
    <location>
        <begin position="63"/>
        <end position="74"/>
    </location>
</feature>
<keyword evidence="4" id="KW-1185">Reference proteome</keyword>
<protein>
    <recommendedName>
        <fullName evidence="2">AB hydrolase-1 domain-containing protein</fullName>
    </recommendedName>
</protein>
<dbReference type="Pfam" id="PF00561">
    <property type="entry name" value="Abhydrolase_1"/>
    <property type="match status" value="1"/>
</dbReference>
<dbReference type="EMBL" id="VIGI01000015">
    <property type="protein sequence ID" value="KAB8291110.1"/>
    <property type="molecule type" value="Genomic_DNA"/>
</dbReference>
<sequence length="910" mass="98984">MENPPPIPYRSRQNSRRKSISGPSAHSSNRVSIQPASPEVISSLITSLSIISSPANELFENHSSPVSPTTLSTSFNYSDSRPSNTRTSLGGSFGIDYGAFRQPSLRELIEEESLDELAASPPVIKTAKPPSGFSPLTAPKSPATDSRSNSLKNFLRRPGSKGSQGSKERDDSSTIGSLSIEPGYAPAPTLERKRSTDSWDKKQGRNQKGLMYMSSKERLRDNASEKKRSGGRNFKDLGLDHLAIPGFDQPTFMAETPITEEPPALGRHTILTLDTTNIPPISRHWSPSLANSPGGIGSRRFIPTRDSSLRKPAAQTKKRDSKLASRQSDMEREKEKNTIPEHDESSGPRQESSTEHGESTISKASTEGVELPSPPIPATLASKQIEETTKNDDRLDVEDDSDCAPAPVITQRRSSLNPSPSKSRRSSSQKRQSGGISPDSTDLKVTRSSSRLKRLSGPTSPAISDNDTAKKNASRPTSRVVSPEQPRPGSVFMDARPSSADSIDDAVTTYLASPRLSQKIRHPQTGRTISFSEVGDPEGSAVFCCVGMGLTRYITAFYDELALALKLRLITPDRPGVGQSEPYTDGTATPLSWPDDVYAICQALRVTKFSILAHSAGAIYALATALRMPQHIRGRIHLLAPWIPPSQLTTFGTQTVSPPANSIPTSQRILRALPTTILKVANSSFMSATSSSVTSSLPKQKRNKRRSTNPARDTPTPSGRSNVLTPGLDKENQPFDTSRRPDSTIPESMEQAAGDPNDPNHDAAILAVAASTLADKERQMTYDTRLTHAIWELATLGANPAVDLLVCLERRHTIGFRYVDITRSTVIHHGSKDTRVPVENVRWLGKTMKRCEVRVLEGEGHGLMASATVMGGVLMEIAREWEDWIEITGSTKGDGSKRTLRERASVGAFR</sequence>
<dbReference type="PANTHER" id="PTHR43433:SF10">
    <property type="entry name" value="AB HYDROLASE-1 DOMAIN-CONTAINING PROTEIN"/>
    <property type="match status" value="1"/>
</dbReference>
<feature type="compositionally biased region" description="Polar residues" evidence="1">
    <location>
        <begin position="708"/>
        <end position="724"/>
    </location>
</feature>
<evidence type="ECO:0000256" key="1">
    <source>
        <dbReference type="SAM" id="MobiDB-lite"/>
    </source>
</evidence>
<feature type="compositionally biased region" description="Polar residues" evidence="1">
    <location>
        <begin position="21"/>
        <end position="35"/>
    </location>
</feature>
<feature type="domain" description="AB hydrolase-1" evidence="2">
    <location>
        <begin position="563"/>
        <end position="706"/>
    </location>
</feature>
<feature type="compositionally biased region" description="Basic and acidic residues" evidence="1">
    <location>
        <begin position="215"/>
        <end position="236"/>
    </location>
</feature>
<feature type="compositionally biased region" description="Polar residues" evidence="1">
    <location>
        <begin position="457"/>
        <end position="466"/>
    </location>
</feature>
<feature type="compositionally biased region" description="Polar residues" evidence="1">
    <location>
        <begin position="75"/>
        <end position="90"/>
    </location>
</feature>
<feature type="compositionally biased region" description="Basic and acidic residues" evidence="1">
    <location>
        <begin position="190"/>
        <end position="203"/>
    </location>
</feature>
<dbReference type="SUPFAM" id="SSF53474">
    <property type="entry name" value="alpha/beta-Hydrolases"/>
    <property type="match status" value="1"/>
</dbReference>
<feature type="compositionally biased region" description="Polar residues" evidence="1">
    <location>
        <begin position="143"/>
        <end position="152"/>
    </location>
</feature>
<dbReference type="Gene3D" id="3.40.50.1820">
    <property type="entry name" value="alpha/beta hydrolase"/>
    <property type="match status" value="1"/>
</dbReference>
<feature type="region of interest" description="Disordered" evidence="1">
    <location>
        <begin position="689"/>
        <end position="761"/>
    </location>
</feature>
<organism evidence="3 4">
    <name type="scientific">Monilinia laxa</name>
    <name type="common">Brown rot fungus</name>
    <name type="synonym">Sclerotinia laxa</name>
    <dbReference type="NCBI Taxonomy" id="61186"/>
    <lineage>
        <taxon>Eukaryota</taxon>
        <taxon>Fungi</taxon>
        <taxon>Dikarya</taxon>
        <taxon>Ascomycota</taxon>
        <taxon>Pezizomycotina</taxon>
        <taxon>Leotiomycetes</taxon>
        <taxon>Helotiales</taxon>
        <taxon>Sclerotiniaceae</taxon>
        <taxon>Monilinia</taxon>
    </lineage>
</organism>
<evidence type="ECO:0000259" key="2">
    <source>
        <dbReference type="Pfam" id="PF00561"/>
    </source>
</evidence>
<name>A0A5N6JSI0_MONLA</name>